<dbReference type="RefSeq" id="WP_245571728.1">
    <property type="nucleotide sequence ID" value="NZ_QQBB01000005.1"/>
</dbReference>
<sequence length="161" mass="17610">MHASARQGMIAAAFAIGACWIPWEAQAQTPAPADASVYIIYPRDGQRIRGGFPVRFGLRNMGVTHAGDKTPNMGHHHLLVDVDETIDPNEPIPTDKQHLHFGAGQTETRLDLPPGKHTLQLVLGDADHKPFAPLLASKKITVTVLPPRTRIKPPQTSRAER</sequence>
<evidence type="ECO:0000259" key="2">
    <source>
        <dbReference type="Pfam" id="PF14347"/>
    </source>
</evidence>
<feature type="domain" description="DUF4399" evidence="2">
    <location>
        <begin position="54"/>
        <end position="144"/>
    </location>
</feature>
<protein>
    <submittedName>
        <fullName evidence="3">Uncharacterized protein DUF4399</fullName>
    </submittedName>
</protein>
<reference evidence="3 4" key="1">
    <citation type="submission" date="2018-07" db="EMBL/GenBank/DDBJ databases">
        <title>Genomic Encyclopedia of Type Strains, Phase IV (KMG-IV): sequencing the most valuable type-strain genomes for metagenomic binning, comparative biology and taxonomic classification.</title>
        <authorList>
            <person name="Goeker M."/>
        </authorList>
    </citation>
    <scope>NUCLEOTIDE SEQUENCE [LARGE SCALE GENOMIC DNA]</scope>
    <source>
        <strain evidence="3 4">DSM 14364</strain>
    </source>
</reference>
<organism evidence="3 4">
    <name type="scientific">Microvirga subterranea</name>
    <dbReference type="NCBI Taxonomy" id="186651"/>
    <lineage>
        <taxon>Bacteria</taxon>
        <taxon>Pseudomonadati</taxon>
        <taxon>Pseudomonadota</taxon>
        <taxon>Alphaproteobacteria</taxon>
        <taxon>Hyphomicrobiales</taxon>
        <taxon>Methylobacteriaceae</taxon>
        <taxon>Microvirga</taxon>
    </lineage>
</organism>
<feature type="chain" id="PRO_5016877411" evidence="1">
    <location>
        <begin position="28"/>
        <end position="161"/>
    </location>
</feature>
<name>A0A370HJW8_9HYPH</name>
<dbReference type="AlphaFoldDB" id="A0A370HJW8"/>
<accession>A0A370HJW8</accession>
<proteinExistence type="predicted"/>
<keyword evidence="4" id="KW-1185">Reference proteome</keyword>
<dbReference type="Pfam" id="PF14347">
    <property type="entry name" value="DUF4399"/>
    <property type="match status" value="1"/>
</dbReference>
<gene>
    <name evidence="3" type="ORF">DES45_105324</name>
</gene>
<evidence type="ECO:0000313" key="4">
    <source>
        <dbReference type="Proteomes" id="UP000254925"/>
    </source>
</evidence>
<dbReference type="Proteomes" id="UP000254925">
    <property type="component" value="Unassembled WGS sequence"/>
</dbReference>
<dbReference type="EMBL" id="QQBB01000005">
    <property type="protein sequence ID" value="RDI58799.1"/>
    <property type="molecule type" value="Genomic_DNA"/>
</dbReference>
<feature type="signal peptide" evidence="1">
    <location>
        <begin position="1"/>
        <end position="27"/>
    </location>
</feature>
<keyword evidence="1" id="KW-0732">Signal</keyword>
<evidence type="ECO:0000313" key="3">
    <source>
        <dbReference type="EMBL" id="RDI58799.1"/>
    </source>
</evidence>
<dbReference type="PROSITE" id="PS51257">
    <property type="entry name" value="PROKAR_LIPOPROTEIN"/>
    <property type="match status" value="1"/>
</dbReference>
<evidence type="ECO:0000256" key="1">
    <source>
        <dbReference type="SAM" id="SignalP"/>
    </source>
</evidence>
<dbReference type="InterPro" id="IPR025512">
    <property type="entry name" value="DUF4399"/>
</dbReference>
<comment type="caution">
    <text evidence="3">The sequence shown here is derived from an EMBL/GenBank/DDBJ whole genome shotgun (WGS) entry which is preliminary data.</text>
</comment>